<reference evidence="1 2" key="1">
    <citation type="submission" date="2024-02" db="EMBL/GenBank/DDBJ databases">
        <authorList>
            <person name="Vignale AGUSTIN F."/>
            <person name="Sosa J E."/>
            <person name="Modenutti C."/>
        </authorList>
    </citation>
    <scope>NUCLEOTIDE SEQUENCE [LARGE SCALE GENOMIC DNA]</scope>
</reference>
<evidence type="ECO:0000313" key="1">
    <source>
        <dbReference type="EMBL" id="CAK9188211.1"/>
    </source>
</evidence>
<protein>
    <submittedName>
        <fullName evidence="1">Uncharacterized protein</fullName>
    </submittedName>
</protein>
<comment type="caution">
    <text evidence="1">The sequence shown here is derived from an EMBL/GenBank/DDBJ whole genome shotgun (WGS) entry which is preliminary data.</text>
</comment>
<dbReference type="Proteomes" id="UP001642360">
    <property type="component" value="Unassembled WGS sequence"/>
</dbReference>
<keyword evidence="2" id="KW-1185">Reference proteome</keyword>
<evidence type="ECO:0000313" key="2">
    <source>
        <dbReference type="Proteomes" id="UP001642360"/>
    </source>
</evidence>
<sequence length="149" mass="16531">MSEPYSLPIVTMNSRDGVLLEIKRDFRIKVVKRDDFFVEARDIASSSAPVEDDSMTPAMRIRMPPQPHLLHARSESSWPPRTILALARSNMTCQRLLEPAWLHDQADEALGHLCACSAAFGDNFIGVIHANLCLCAVEVGFIGPLYGHS</sequence>
<dbReference type="AlphaFoldDB" id="A0ABC8V4D5"/>
<name>A0ABC8V4D5_9AQUA</name>
<accession>A0ABC8V4D5</accession>
<organism evidence="1 2">
    <name type="scientific">Ilex paraguariensis</name>
    <name type="common">yerba mate</name>
    <dbReference type="NCBI Taxonomy" id="185542"/>
    <lineage>
        <taxon>Eukaryota</taxon>
        <taxon>Viridiplantae</taxon>
        <taxon>Streptophyta</taxon>
        <taxon>Embryophyta</taxon>
        <taxon>Tracheophyta</taxon>
        <taxon>Spermatophyta</taxon>
        <taxon>Magnoliopsida</taxon>
        <taxon>eudicotyledons</taxon>
        <taxon>Gunneridae</taxon>
        <taxon>Pentapetalae</taxon>
        <taxon>asterids</taxon>
        <taxon>campanulids</taxon>
        <taxon>Aquifoliales</taxon>
        <taxon>Aquifoliaceae</taxon>
        <taxon>Ilex</taxon>
    </lineage>
</organism>
<proteinExistence type="predicted"/>
<gene>
    <name evidence="1" type="ORF">ILEXP_LOCUS58862</name>
</gene>
<dbReference type="EMBL" id="CAUOFW020010358">
    <property type="protein sequence ID" value="CAK9188211.1"/>
    <property type="molecule type" value="Genomic_DNA"/>
</dbReference>